<evidence type="ECO:0000256" key="1">
    <source>
        <dbReference type="SAM" id="MobiDB-lite"/>
    </source>
</evidence>
<comment type="caution">
    <text evidence="2">The sequence shown here is derived from an EMBL/GenBank/DDBJ whole genome shotgun (WGS) entry which is preliminary data.</text>
</comment>
<organism evidence="2 3">
    <name type="scientific">Aldrovandia affinis</name>
    <dbReference type="NCBI Taxonomy" id="143900"/>
    <lineage>
        <taxon>Eukaryota</taxon>
        <taxon>Metazoa</taxon>
        <taxon>Chordata</taxon>
        <taxon>Craniata</taxon>
        <taxon>Vertebrata</taxon>
        <taxon>Euteleostomi</taxon>
        <taxon>Actinopterygii</taxon>
        <taxon>Neopterygii</taxon>
        <taxon>Teleostei</taxon>
        <taxon>Notacanthiformes</taxon>
        <taxon>Halosauridae</taxon>
        <taxon>Aldrovandia</taxon>
    </lineage>
</organism>
<feature type="region of interest" description="Disordered" evidence="1">
    <location>
        <begin position="67"/>
        <end position="103"/>
    </location>
</feature>
<accession>A0AAD7RB69</accession>
<sequence>MILASHLALTDDVRSVSAGKATERLGGGRCRSSGRGPRWGVPGSRGLKCFLSARLSDVPPPPPPVCLLQTGSPRQSVRRSQMGTSRHIVSDTARSHPTPFSES</sequence>
<protein>
    <submittedName>
        <fullName evidence="2">Uncharacterized protein</fullName>
    </submittedName>
</protein>
<dbReference type="AlphaFoldDB" id="A0AAD7RB69"/>
<evidence type="ECO:0000313" key="2">
    <source>
        <dbReference type="EMBL" id="KAJ8373120.1"/>
    </source>
</evidence>
<dbReference type="Proteomes" id="UP001221898">
    <property type="component" value="Unassembled WGS sequence"/>
</dbReference>
<reference evidence="2" key="1">
    <citation type="journal article" date="2023" name="Science">
        <title>Genome structures resolve the early diversification of teleost fishes.</title>
        <authorList>
            <person name="Parey E."/>
            <person name="Louis A."/>
            <person name="Montfort J."/>
            <person name="Bouchez O."/>
            <person name="Roques C."/>
            <person name="Iampietro C."/>
            <person name="Lluch J."/>
            <person name="Castinel A."/>
            <person name="Donnadieu C."/>
            <person name="Desvignes T."/>
            <person name="Floi Bucao C."/>
            <person name="Jouanno E."/>
            <person name="Wen M."/>
            <person name="Mejri S."/>
            <person name="Dirks R."/>
            <person name="Jansen H."/>
            <person name="Henkel C."/>
            <person name="Chen W.J."/>
            <person name="Zahm M."/>
            <person name="Cabau C."/>
            <person name="Klopp C."/>
            <person name="Thompson A.W."/>
            <person name="Robinson-Rechavi M."/>
            <person name="Braasch I."/>
            <person name="Lecointre G."/>
            <person name="Bobe J."/>
            <person name="Postlethwait J.H."/>
            <person name="Berthelot C."/>
            <person name="Roest Crollius H."/>
            <person name="Guiguen Y."/>
        </authorList>
    </citation>
    <scope>NUCLEOTIDE SEQUENCE</scope>
    <source>
        <strain evidence="2">NC1722</strain>
    </source>
</reference>
<dbReference type="EMBL" id="JAINUG010000372">
    <property type="protein sequence ID" value="KAJ8373120.1"/>
    <property type="molecule type" value="Genomic_DNA"/>
</dbReference>
<feature type="region of interest" description="Disordered" evidence="1">
    <location>
        <begin position="17"/>
        <end position="39"/>
    </location>
</feature>
<feature type="compositionally biased region" description="Low complexity" evidence="1">
    <location>
        <begin position="30"/>
        <end position="39"/>
    </location>
</feature>
<evidence type="ECO:0000313" key="3">
    <source>
        <dbReference type="Proteomes" id="UP001221898"/>
    </source>
</evidence>
<proteinExistence type="predicted"/>
<feature type="compositionally biased region" description="Polar residues" evidence="1">
    <location>
        <begin position="69"/>
        <end position="84"/>
    </location>
</feature>
<gene>
    <name evidence="2" type="ORF">AAFF_G00270840</name>
</gene>
<keyword evidence="3" id="KW-1185">Reference proteome</keyword>
<name>A0AAD7RB69_9TELE</name>